<protein>
    <submittedName>
        <fullName evidence="1">Uncharacterized protein</fullName>
    </submittedName>
</protein>
<evidence type="ECO:0000313" key="2">
    <source>
        <dbReference type="Proteomes" id="UP000008633"/>
    </source>
</evidence>
<dbReference type="AlphaFoldDB" id="E6X0V8"/>
<dbReference type="RefSeq" id="WP_013554577.1">
    <property type="nucleotide sequence ID" value="NC_014935.1"/>
</dbReference>
<accession>E6X0V8</accession>
<organism evidence="1 2">
    <name type="scientific">Nitratifractor salsuginis (strain DSM 16511 / JCM 12458 / E9I37-1)</name>
    <dbReference type="NCBI Taxonomy" id="749222"/>
    <lineage>
        <taxon>Bacteria</taxon>
        <taxon>Pseudomonadati</taxon>
        <taxon>Campylobacterota</taxon>
        <taxon>Epsilonproteobacteria</taxon>
        <taxon>Campylobacterales</taxon>
        <taxon>Sulfurovaceae</taxon>
        <taxon>Nitratifractor</taxon>
    </lineage>
</organism>
<dbReference type="Proteomes" id="UP000008633">
    <property type="component" value="Chromosome"/>
</dbReference>
<name>E6X0V8_NITSE</name>
<gene>
    <name evidence="1" type="ordered locus">Nitsa_1642</name>
</gene>
<dbReference type="EMBL" id="CP002452">
    <property type="protein sequence ID" value="ADV46890.1"/>
    <property type="molecule type" value="Genomic_DNA"/>
</dbReference>
<dbReference type="eggNOG" id="COG1332">
    <property type="taxonomic scope" value="Bacteria"/>
</dbReference>
<dbReference type="HOGENOM" id="CLU_1145367_0_0_7"/>
<reference evidence="1 2" key="1">
    <citation type="journal article" date="2011" name="Stand. Genomic Sci.">
        <title>Complete genome sequence of Nitratifractor salsuginis type strain (E9I37-1).</title>
        <authorList>
            <person name="Anderson I."/>
            <person name="Sikorski J."/>
            <person name="Zeytun A."/>
            <person name="Nolan M."/>
            <person name="Lapidus A."/>
            <person name="Lucas S."/>
            <person name="Hammon N."/>
            <person name="Deshpande S."/>
            <person name="Cheng J.F."/>
            <person name="Tapia R."/>
            <person name="Han C."/>
            <person name="Goodwin L."/>
            <person name="Pitluck S."/>
            <person name="Liolios K."/>
            <person name="Pagani I."/>
            <person name="Ivanova N."/>
            <person name="Huntemann M."/>
            <person name="Mavromatis K."/>
            <person name="Ovchinikova G."/>
            <person name="Pati A."/>
            <person name="Chen A."/>
            <person name="Palaniappan K."/>
            <person name="Land M."/>
            <person name="Hauser L."/>
            <person name="Brambilla E.M."/>
            <person name="Ngatchou-Djao O.D."/>
            <person name="Rohde M."/>
            <person name="Tindall B.J."/>
            <person name="Goker M."/>
            <person name="Detter J.C."/>
            <person name="Woyke T."/>
            <person name="Bristow J."/>
            <person name="Eisen J.A."/>
            <person name="Markowitz V."/>
            <person name="Hugenholtz P."/>
            <person name="Klenk H.P."/>
            <person name="Kyrpides N.C."/>
        </authorList>
    </citation>
    <scope>NUCLEOTIDE SEQUENCE [LARGE SCALE GENOMIC DNA]</scope>
    <source>
        <strain evidence="2">DSM 16511 / JCM 12458 / E9I37-1</strain>
    </source>
</reference>
<dbReference type="STRING" id="749222.Nitsa_1642"/>
<reference evidence="2" key="2">
    <citation type="submission" date="2011-01" db="EMBL/GenBank/DDBJ databases">
        <title>The complete genome of Nitratifractor salsuginis DSM 16511.</title>
        <authorList>
            <consortium name="US DOE Joint Genome Institute (JGI-PGF)"/>
            <person name="Lucas S."/>
            <person name="Copeland A."/>
            <person name="Lapidus A."/>
            <person name="Bruce D."/>
            <person name="Goodwin L."/>
            <person name="Pitluck S."/>
            <person name="Kyrpides N."/>
            <person name="Mavromatis K."/>
            <person name="Ivanova N."/>
            <person name="Mikhailova N."/>
            <person name="Zeytun A."/>
            <person name="Detter J.C."/>
            <person name="Tapia R."/>
            <person name="Han C."/>
            <person name="Land M."/>
            <person name="Hauser L."/>
            <person name="Markowitz V."/>
            <person name="Cheng J.-F."/>
            <person name="Hugenholtz P."/>
            <person name="Woyke T."/>
            <person name="Wu D."/>
            <person name="Tindall B."/>
            <person name="Schuetze A."/>
            <person name="Brambilla E."/>
            <person name="Klenk H.-P."/>
            <person name="Eisen J.A."/>
        </authorList>
    </citation>
    <scope>NUCLEOTIDE SEQUENCE [LARGE SCALE GENOMIC DNA]</scope>
    <source>
        <strain evidence="2">DSM 16511 / JCM 12458 / E9I37-1</strain>
    </source>
</reference>
<keyword evidence="2" id="KW-1185">Reference proteome</keyword>
<proteinExistence type="predicted"/>
<evidence type="ECO:0000313" key="1">
    <source>
        <dbReference type="EMBL" id="ADV46890.1"/>
    </source>
</evidence>
<dbReference type="OrthoDB" id="9779564at2"/>
<dbReference type="KEGG" id="nsa:Nitsa_1642"/>
<sequence>MLIAWTTLIADSKKGFPKEEGQAYLPGSSVREAIENAWVFYWVKKDKSLQNKARKHLENLQNDEAFLQASEAVRSMVFALHRLEDLVIPEKISLPAEGLRRRHIEVFDLEEQKVSREFEALSFRGTIPDLQISTPQWEKIRTALTSYARALAEYEHKHLVDTYLEESCAAIQNSIANEWESALRLGAWSNAPHGGGLFFFWRFPELRRQLIRKHKQDLLPKELYIISGDRELLGWCEYRSEG</sequence>